<evidence type="ECO:0000313" key="4">
    <source>
        <dbReference type="Proteomes" id="UP000286415"/>
    </source>
</evidence>
<dbReference type="OrthoDB" id="6274271at2759"/>
<evidence type="ECO:0000256" key="1">
    <source>
        <dbReference type="SAM" id="MobiDB-lite"/>
    </source>
</evidence>
<reference evidence="3 4" key="2">
    <citation type="journal article" date="2021" name="Genomics">
        <title>High-quality reference genome for Clonorchis sinensis.</title>
        <authorList>
            <person name="Young N.D."/>
            <person name="Stroehlein A.J."/>
            <person name="Kinkar L."/>
            <person name="Wang T."/>
            <person name="Sohn W.M."/>
            <person name="Chang B.C.H."/>
            <person name="Kaur P."/>
            <person name="Weisz D."/>
            <person name="Dudchenko O."/>
            <person name="Aiden E.L."/>
            <person name="Korhonen P.K."/>
            <person name="Gasser R.B."/>
        </authorList>
    </citation>
    <scope>NUCLEOTIDE SEQUENCE [LARGE SCALE GENOMIC DNA]</scope>
    <source>
        <strain evidence="3">Cs-k2</strain>
    </source>
</reference>
<reference evidence="3 4" key="1">
    <citation type="journal article" date="2018" name="Biotechnol. Adv.">
        <title>Improved genomic resources and new bioinformatic workflow for the carcinogenic parasite Clonorchis sinensis: Biotechnological implications.</title>
        <authorList>
            <person name="Wang D."/>
            <person name="Korhonen P.K."/>
            <person name="Gasser R.B."/>
            <person name="Young N.D."/>
        </authorList>
    </citation>
    <scope>NUCLEOTIDE SEQUENCE [LARGE SCALE GENOMIC DNA]</scope>
    <source>
        <strain evidence="3">Cs-k2</strain>
    </source>
</reference>
<organism evidence="3 4">
    <name type="scientific">Clonorchis sinensis</name>
    <name type="common">Chinese liver fluke</name>
    <dbReference type="NCBI Taxonomy" id="79923"/>
    <lineage>
        <taxon>Eukaryota</taxon>
        <taxon>Metazoa</taxon>
        <taxon>Spiralia</taxon>
        <taxon>Lophotrochozoa</taxon>
        <taxon>Platyhelminthes</taxon>
        <taxon>Trematoda</taxon>
        <taxon>Digenea</taxon>
        <taxon>Opisthorchiida</taxon>
        <taxon>Opisthorchiata</taxon>
        <taxon>Opisthorchiidae</taxon>
        <taxon>Clonorchis</taxon>
    </lineage>
</organism>
<dbReference type="FunCoup" id="A0A3R7EUC0">
    <property type="interactions" value="5"/>
</dbReference>
<feature type="transmembrane region" description="Helical" evidence="2">
    <location>
        <begin position="325"/>
        <end position="345"/>
    </location>
</feature>
<gene>
    <name evidence="3" type="ORF">CSKR_114360</name>
</gene>
<keyword evidence="2" id="KW-0472">Membrane</keyword>
<keyword evidence="4" id="KW-1185">Reference proteome</keyword>
<feature type="transmembrane region" description="Helical" evidence="2">
    <location>
        <begin position="467"/>
        <end position="487"/>
    </location>
</feature>
<sequence>MPSVGGTGAGTAPSCSTPDRRRGRVGTTGLQFTVIQKNTGLLTFYLAAPRFEAVQEGCLPCIRFWFLHALRRFLRNGDRCSFSSAVPRPKQNKNTSTILVSSFLFQVVDIRTLPVSLFYLTRLTPPYLLVVFIYAGLFLHLYDGPLFPQRIDLTDVNYCRQHWWIIYFSNFFYTKEQADRTAAPSDITDRLQEIGCPVSLTRSQLGRILTSVSRPSEKVVGTVVTPHKAGTSENKQPENCTPESAGINKPSRNACEYQALVKDSAMMVHALDTTNRIDVESVEVLDRELRFTPQRRTAWSAEIIMHHSMNGIEGMGLTSCLPWTWYLANEFQFSVFLAPVFITVMKWTSYESLLVKPYTHLGTYTMGLLLGWILLQRKQQGMLRRNSRREQLCVGSLLALVFAFCLSGLYGATNTSEPHSLSKFTSVLFTALSRPAFALEVAIVIYLCATDNAPHINGLLSWSGFRLLSQLTYGLFLIHPIYVHLILLRSQTPITLSSATLVLLFLAVSVLSFISSFFLFLVTETPVRTVEQFYGRRWKNCCRM</sequence>
<keyword evidence="2" id="KW-1133">Transmembrane helix</keyword>
<feature type="transmembrane region" description="Helical" evidence="2">
    <location>
        <begin position="357"/>
        <end position="375"/>
    </location>
</feature>
<dbReference type="Proteomes" id="UP000286415">
    <property type="component" value="Unassembled WGS sequence"/>
</dbReference>
<dbReference type="InterPro" id="IPR052728">
    <property type="entry name" value="O2_lipid_transport_reg"/>
</dbReference>
<feature type="compositionally biased region" description="Polar residues" evidence="1">
    <location>
        <begin position="231"/>
        <end position="242"/>
    </location>
</feature>
<dbReference type="AlphaFoldDB" id="A0A3R7EUC0"/>
<feature type="region of interest" description="Disordered" evidence="1">
    <location>
        <begin position="226"/>
        <end position="247"/>
    </location>
</feature>
<evidence type="ECO:0000313" key="3">
    <source>
        <dbReference type="EMBL" id="KAG5441760.1"/>
    </source>
</evidence>
<proteinExistence type="predicted"/>
<protein>
    <submittedName>
        <fullName evidence="3">Nose resistant to fluoxetine protein 6</fullName>
    </submittedName>
</protein>
<evidence type="ECO:0000256" key="2">
    <source>
        <dbReference type="SAM" id="Phobius"/>
    </source>
</evidence>
<dbReference type="PANTHER" id="PTHR11161:SF0">
    <property type="entry name" value="O-ACYLTRANSFERASE LIKE PROTEIN"/>
    <property type="match status" value="1"/>
</dbReference>
<dbReference type="InParanoid" id="A0A3R7EUC0"/>
<feature type="transmembrane region" description="Helical" evidence="2">
    <location>
        <begin position="126"/>
        <end position="142"/>
    </location>
</feature>
<comment type="caution">
    <text evidence="3">The sequence shown here is derived from an EMBL/GenBank/DDBJ whole genome shotgun (WGS) entry which is preliminary data.</text>
</comment>
<dbReference type="EMBL" id="NIRI02000076">
    <property type="protein sequence ID" value="KAG5441760.1"/>
    <property type="molecule type" value="Genomic_DNA"/>
</dbReference>
<name>A0A3R7EUC0_CLOSI</name>
<accession>A0A3R7EUC0</accession>
<feature type="transmembrane region" description="Helical" evidence="2">
    <location>
        <begin position="395"/>
        <end position="412"/>
    </location>
</feature>
<feature type="transmembrane region" description="Helical" evidence="2">
    <location>
        <begin position="424"/>
        <end position="447"/>
    </location>
</feature>
<feature type="transmembrane region" description="Helical" evidence="2">
    <location>
        <begin position="499"/>
        <end position="522"/>
    </location>
</feature>
<feature type="region of interest" description="Disordered" evidence="1">
    <location>
        <begin position="1"/>
        <end position="24"/>
    </location>
</feature>
<dbReference type="PANTHER" id="PTHR11161">
    <property type="entry name" value="O-ACYLTRANSFERASE"/>
    <property type="match status" value="1"/>
</dbReference>
<keyword evidence="2" id="KW-0812">Transmembrane</keyword>